<dbReference type="InterPro" id="IPR000421">
    <property type="entry name" value="FA58C"/>
</dbReference>
<reference evidence="3 4" key="1">
    <citation type="submission" date="2018-12" db="EMBL/GenBank/DDBJ databases">
        <title>Bacillus ochoae sp. nov., Paenibacillus whitsoniae sp. nov., Paenibacillus spiritus sp. nov. Isolated from the Mars Exploration Rover during spacecraft assembly.</title>
        <authorList>
            <person name="Seuylemezian A."/>
            <person name="Vaishampayan P."/>
        </authorList>
    </citation>
    <scope>NUCLEOTIDE SEQUENCE [LARGE SCALE GENOMIC DNA]</scope>
    <source>
        <strain evidence="3 4">MER 54</strain>
    </source>
</reference>
<protein>
    <recommendedName>
        <fullName evidence="2">F5/8 type C domain-containing protein</fullName>
    </recommendedName>
</protein>
<dbReference type="Pfam" id="PF00754">
    <property type="entry name" value="F5_F8_type_C"/>
    <property type="match status" value="1"/>
</dbReference>
<dbReference type="Proteomes" id="UP000276128">
    <property type="component" value="Unassembled WGS sequence"/>
</dbReference>
<organism evidence="3 4">
    <name type="scientific">Paenibacillus whitsoniae</name>
    <dbReference type="NCBI Taxonomy" id="2496558"/>
    <lineage>
        <taxon>Bacteria</taxon>
        <taxon>Bacillati</taxon>
        <taxon>Bacillota</taxon>
        <taxon>Bacilli</taxon>
        <taxon>Bacillales</taxon>
        <taxon>Paenibacillaceae</taxon>
        <taxon>Paenibacillus</taxon>
    </lineage>
</organism>
<dbReference type="Gene3D" id="2.60.120.260">
    <property type="entry name" value="Galactose-binding domain-like"/>
    <property type="match status" value="2"/>
</dbReference>
<dbReference type="AlphaFoldDB" id="A0A3S0CQD0"/>
<dbReference type="EMBL" id="RXHU01000106">
    <property type="protein sequence ID" value="RTE03070.1"/>
    <property type="molecule type" value="Genomic_DNA"/>
</dbReference>
<dbReference type="SUPFAM" id="SSF49785">
    <property type="entry name" value="Galactose-binding domain-like"/>
    <property type="match status" value="2"/>
</dbReference>
<name>A0A3S0CQD0_9BACL</name>
<evidence type="ECO:0000313" key="3">
    <source>
        <dbReference type="EMBL" id="RTE03070.1"/>
    </source>
</evidence>
<dbReference type="PROSITE" id="PS50231">
    <property type="entry name" value="RICIN_B_LECTIN"/>
    <property type="match status" value="2"/>
</dbReference>
<keyword evidence="4" id="KW-1185">Reference proteome</keyword>
<sequence>MMTLWRTWPKLALAASLVCSGGIFVSKQASAIGVTSLTSGSYTLALDDLGAGHYGVGVYKGTSKLDEQTNPLSLQIKNAASGEDSYQGSYTSWTSAGGGITATGSLTTSSGSRFDYTDQYSVQDGTGAFLMQRTVMVGAANSADKGFATRYALYPLASTSLSAYNMFAPGNWYKQNSNVVAGALASDYADENFFIKETRLPLPLVMMQTAMTGESLSFIHKNANLTSAQSESTDSWLVDGGFQFGSIGVKKSPRPTLNFIYPSTEGDKNYYGNDQNRMLHLTGLVRRSHPVQAGFSHAYSLVIKLGQDSTFAGGEGSVWKYAYGLYNPAVVSIDANTLYNNDLAYFAAKYKSFANGASGLPWSSLTTETGDTGYHLQSGFVGQQTKVGWELIRDGYKNNSAGNLSKGVAMIDFWANQSMTAAGIPRTDYFAESGNWGSDPLFLRTVSDAAEGVLDAYNTAFNRGDYHDNWLIYVQKFGDFLVAKQAADGSWARSYNPDGSVQNAGKYNTTNPIRFLVKLYLATHDQRYYTAAVNAGNWSLTNVDQNYNYVGGTPDNNNTIDKEAGMMALNAFNALYDVTGDSQWLNAAKNAANYVQSWTFAYNYNVYPSTRWAANGAVYPSWLKVDLGASYSIERVETMFEWGNAYYKYKIETSTDNVNWTTFSDRTGNTARPVSMGYVDSGSATARYVRITVTAAEGGGPWPSIYEFRVYGAGGTNLAQGKTATASSEQDAAHSAAKAVDGVVTSDPKSPWPSAGLVGQSLVATGHSYTDTFMINGPAEFYRLYVATGDAQYLSFAKILANNANAPTDYDGRLGYQFKALLGEGIMGNNFTEYYGLECLTWQLAVQLESIAMLEDLFGYKNIDQIEANLSAGQKQMLNHLNYAPAGTKPVTQIKNGKVYKIVNRNSGKLIDVQGASTANSANIWQYHDIAGAGQQWRAVDQGGGYWKFVNVNSGKVIDVEGSSMANGANISQYTDTGAGATNQQWQVIGVGGGYWKIVNRNSGKAIDVEASGRDDTRNISQYTDAGTPNQQWAFVEVPQGVSALMNNAVYTIVNKNSGKLIDVQGASTANSANIWQYHDIAGTGQQWKAVDQGGGYWKFVNVNSGKVIDVEGSSTANGANISQYTDTGAGATNQMWQVVGVGGGYWKIVNRNSGKLIDVEASSTVDGTNISQYQDMNTANQQWLFNLVQ</sequence>
<evidence type="ECO:0000259" key="2">
    <source>
        <dbReference type="PROSITE" id="PS50022"/>
    </source>
</evidence>
<dbReference type="SMART" id="SM00458">
    <property type="entry name" value="RICIN"/>
    <property type="match status" value="2"/>
</dbReference>
<dbReference type="OrthoDB" id="179491at2"/>
<feature type="chain" id="PRO_5018665837" description="F5/8 type C domain-containing protein" evidence="1">
    <location>
        <begin position="32"/>
        <end position="1190"/>
    </location>
</feature>
<dbReference type="Pfam" id="PF14200">
    <property type="entry name" value="RicinB_lectin_2"/>
    <property type="match status" value="3"/>
</dbReference>
<evidence type="ECO:0000256" key="1">
    <source>
        <dbReference type="SAM" id="SignalP"/>
    </source>
</evidence>
<dbReference type="InterPro" id="IPR035992">
    <property type="entry name" value="Ricin_B-like_lectins"/>
</dbReference>
<dbReference type="InterPro" id="IPR008928">
    <property type="entry name" value="6-hairpin_glycosidase_sf"/>
</dbReference>
<feature type="signal peptide" evidence="1">
    <location>
        <begin position="1"/>
        <end position="31"/>
    </location>
</feature>
<dbReference type="InterPro" id="IPR000772">
    <property type="entry name" value="Ricin_B_lectin"/>
</dbReference>
<keyword evidence="1" id="KW-0732">Signal</keyword>
<comment type="caution">
    <text evidence="3">The sequence shown here is derived from an EMBL/GenBank/DDBJ whole genome shotgun (WGS) entry which is preliminary data.</text>
</comment>
<feature type="domain" description="F5/8 type C" evidence="2">
    <location>
        <begin position="564"/>
        <end position="713"/>
    </location>
</feature>
<accession>A0A3S0CQD0</accession>
<dbReference type="SUPFAM" id="SSF50370">
    <property type="entry name" value="Ricin B-like lectins"/>
    <property type="match status" value="2"/>
</dbReference>
<dbReference type="PROSITE" id="PS50022">
    <property type="entry name" value="FA58C_3"/>
    <property type="match status" value="1"/>
</dbReference>
<dbReference type="InterPro" id="IPR008979">
    <property type="entry name" value="Galactose-bd-like_sf"/>
</dbReference>
<proteinExistence type="predicted"/>
<dbReference type="SUPFAM" id="SSF48208">
    <property type="entry name" value="Six-hairpin glycosidases"/>
    <property type="match status" value="1"/>
</dbReference>
<evidence type="ECO:0000313" key="4">
    <source>
        <dbReference type="Proteomes" id="UP000276128"/>
    </source>
</evidence>
<dbReference type="Gene3D" id="2.80.10.50">
    <property type="match status" value="3"/>
</dbReference>
<dbReference type="GO" id="GO:0005975">
    <property type="term" value="P:carbohydrate metabolic process"/>
    <property type="evidence" value="ECO:0007669"/>
    <property type="project" value="InterPro"/>
</dbReference>
<gene>
    <name evidence="3" type="ORF">EJQ19_28300</name>
</gene>